<dbReference type="InterPro" id="IPR036452">
    <property type="entry name" value="Ribo_hydro-like"/>
</dbReference>
<name>A0A9X2KIT2_9MICC</name>
<dbReference type="GO" id="GO:0008477">
    <property type="term" value="F:purine nucleosidase activity"/>
    <property type="evidence" value="ECO:0007669"/>
    <property type="project" value="TreeGrafter"/>
</dbReference>
<keyword evidence="1 4" id="KW-0378">Hydrolase</keyword>
<dbReference type="PANTHER" id="PTHR12304:SF4">
    <property type="entry name" value="URIDINE NUCLEOSIDASE"/>
    <property type="match status" value="1"/>
</dbReference>
<gene>
    <name evidence="4" type="ORF">NBM05_09110</name>
</gene>
<organism evidence="4 5">
    <name type="scientific">Rothia santali</name>
    <dbReference type="NCBI Taxonomy" id="2949643"/>
    <lineage>
        <taxon>Bacteria</taxon>
        <taxon>Bacillati</taxon>
        <taxon>Actinomycetota</taxon>
        <taxon>Actinomycetes</taxon>
        <taxon>Micrococcales</taxon>
        <taxon>Micrococcaceae</taxon>
        <taxon>Rothia</taxon>
    </lineage>
</organism>
<protein>
    <submittedName>
        <fullName evidence="4">Nucleoside hydrolase</fullName>
    </submittedName>
</protein>
<keyword evidence="2" id="KW-0326">Glycosidase</keyword>
<dbReference type="GO" id="GO:0005829">
    <property type="term" value="C:cytosol"/>
    <property type="evidence" value="ECO:0007669"/>
    <property type="project" value="TreeGrafter"/>
</dbReference>
<proteinExistence type="predicted"/>
<dbReference type="EMBL" id="JANAFB010000019">
    <property type="protein sequence ID" value="MCP3426159.1"/>
    <property type="molecule type" value="Genomic_DNA"/>
</dbReference>
<dbReference type="Proteomes" id="UP001139502">
    <property type="component" value="Unassembled WGS sequence"/>
</dbReference>
<evidence type="ECO:0000256" key="1">
    <source>
        <dbReference type="ARBA" id="ARBA00022801"/>
    </source>
</evidence>
<dbReference type="InterPro" id="IPR001910">
    <property type="entry name" value="Inosine/uridine_hydrolase_dom"/>
</dbReference>
<evidence type="ECO:0000313" key="4">
    <source>
        <dbReference type="EMBL" id="MCP3426159.1"/>
    </source>
</evidence>
<evidence type="ECO:0000256" key="2">
    <source>
        <dbReference type="ARBA" id="ARBA00023295"/>
    </source>
</evidence>
<dbReference type="PANTHER" id="PTHR12304">
    <property type="entry name" value="INOSINE-URIDINE PREFERRING NUCLEOSIDE HYDROLASE"/>
    <property type="match status" value="1"/>
</dbReference>
<dbReference type="Gene3D" id="3.90.245.10">
    <property type="entry name" value="Ribonucleoside hydrolase-like"/>
    <property type="match status" value="1"/>
</dbReference>
<evidence type="ECO:0000259" key="3">
    <source>
        <dbReference type="Pfam" id="PF01156"/>
    </source>
</evidence>
<accession>A0A9X2KIT2</accession>
<feature type="domain" description="Inosine/uridine-preferring nucleoside hydrolase" evidence="3">
    <location>
        <begin position="3"/>
        <end position="204"/>
    </location>
</feature>
<reference evidence="4" key="1">
    <citation type="submission" date="2022-06" db="EMBL/GenBank/DDBJ databases">
        <title>Rothia sp. isolated from sandalwood seedling.</title>
        <authorList>
            <person name="Tuikhar N."/>
            <person name="Kirdat K."/>
            <person name="Thorat V."/>
            <person name="Swetha P."/>
            <person name="Padma S."/>
            <person name="Sundararaj R."/>
            <person name="Yadav A."/>
        </authorList>
    </citation>
    <scope>NUCLEOTIDE SEQUENCE</scope>
    <source>
        <strain evidence="4">AR01</strain>
    </source>
</reference>
<comment type="caution">
    <text evidence="4">The sequence shown here is derived from an EMBL/GenBank/DDBJ whole genome shotgun (WGS) entry which is preliminary data.</text>
</comment>
<dbReference type="AlphaFoldDB" id="A0A9X2KIT2"/>
<dbReference type="SUPFAM" id="SSF53590">
    <property type="entry name" value="Nucleoside hydrolase"/>
    <property type="match status" value="1"/>
</dbReference>
<dbReference type="RefSeq" id="WP_254166689.1">
    <property type="nucleotide sequence ID" value="NZ_JANAFB010000019.1"/>
</dbReference>
<dbReference type="Pfam" id="PF01156">
    <property type="entry name" value="IU_nuc_hydro"/>
    <property type="match status" value="1"/>
</dbReference>
<sequence>MPAAVALGEAVCGAPGEVAVVAIGPLTNLALALRLYPDFARDVAGISIMGGVFDVDGYRADTNFGVDPEAARAVLRSGAPVTLLPLDVTTTTLLTHPDLDRIERIGTPLARHLAATTRPWIDYSMQVRRLPGSWLHDALAVAALTDPGLLSFREYALDVELAPGPSRGATLRWPAFPVPGQPMPSAPDWPAARVATAVDNAALVDLLVERVARAG</sequence>
<dbReference type="InterPro" id="IPR023186">
    <property type="entry name" value="IUNH"/>
</dbReference>
<dbReference type="GO" id="GO:0006152">
    <property type="term" value="P:purine nucleoside catabolic process"/>
    <property type="evidence" value="ECO:0007669"/>
    <property type="project" value="TreeGrafter"/>
</dbReference>
<keyword evidence="5" id="KW-1185">Reference proteome</keyword>
<evidence type="ECO:0000313" key="5">
    <source>
        <dbReference type="Proteomes" id="UP001139502"/>
    </source>
</evidence>